<proteinExistence type="predicted"/>
<reference evidence="1 2" key="1">
    <citation type="submission" date="2024-10" db="EMBL/GenBank/DDBJ databases">
        <title>Updated reference genomes for cyclostephanoid diatoms.</title>
        <authorList>
            <person name="Roberts W.R."/>
            <person name="Alverson A.J."/>
        </authorList>
    </citation>
    <scope>NUCLEOTIDE SEQUENCE [LARGE SCALE GENOMIC DNA]</scope>
    <source>
        <strain evidence="1 2">AJA276-08</strain>
    </source>
</reference>
<comment type="caution">
    <text evidence="1">The sequence shown here is derived from an EMBL/GenBank/DDBJ whole genome shotgun (WGS) entry which is preliminary data.</text>
</comment>
<dbReference type="Proteomes" id="UP001530315">
    <property type="component" value="Unassembled WGS sequence"/>
</dbReference>
<evidence type="ECO:0000313" key="2">
    <source>
        <dbReference type="Proteomes" id="UP001530315"/>
    </source>
</evidence>
<organism evidence="1 2">
    <name type="scientific">Stephanodiscus triporus</name>
    <dbReference type="NCBI Taxonomy" id="2934178"/>
    <lineage>
        <taxon>Eukaryota</taxon>
        <taxon>Sar</taxon>
        <taxon>Stramenopiles</taxon>
        <taxon>Ochrophyta</taxon>
        <taxon>Bacillariophyta</taxon>
        <taxon>Coscinodiscophyceae</taxon>
        <taxon>Thalassiosirophycidae</taxon>
        <taxon>Stephanodiscales</taxon>
        <taxon>Stephanodiscaceae</taxon>
        <taxon>Stephanodiscus</taxon>
    </lineage>
</organism>
<protein>
    <submittedName>
        <fullName evidence="1">Uncharacterized protein</fullName>
    </submittedName>
</protein>
<keyword evidence="2" id="KW-1185">Reference proteome</keyword>
<sequence>MDYKVYHIHGKRGVAIGPVGGKFDHTIKALRNARVTRNILIEDSGVKLALVTSKEHKLILEQYCGGNHDDSDIVDIAKDKIEEACRLYSNGTLLDDIIETWPDPPYTNESHAKGNKNSDSYTSRFQMMSLGGAFRAPYVQTLILDSDAFPCPGFEKLFDALIPYSNKHWSAPSIAPADLVIGLEQFPYLRNWHVPSKYNPGSGKWHSDFENFSIRNTGAHLWNFEREYTHVFAHFLVLVAEYLYNVLATVENGVVNDQDPFRLALYLYQQLVPQFHEVNFPQHASCRTYPDKNYAGLDGARNGMYPVQPDGMICSDCQCTPCLIAHNAGSLFVTVNGKKGWEDNEKILNGSNALS</sequence>
<dbReference type="AlphaFoldDB" id="A0ABD3MJ64"/>
<name>A0ABD3MJ64_9STRA</name>
<gene>
    <name evidence="1" type="ORF">ACHAW5_004638</name>
</gene>
<evidence type="ECO:0000313" key="1">
    <source>
        <dbReference type="EMBL" id="KAL3763953.1"/>
    </source>
</evidence>
<accession>A0ABD3MJ64</accession>
<dbReference type="EMBL" id="JALLAZ020001787">
    <property type="protein sequence ID" value="KAL3763953.1"/>
    <property type="molecule type" value="Genomic_DNA"/>
</dbReference>